<reference evidence="5" key="1">
    <citation type="submission" date="2022-12" db="EMBL/GenBank/DDBJ databases">
        <title>Draft genome assemblies for two species of Escallonia (Escalloniales).</title>
        <authorList>
            <person name="Chanderbali A."/>
            <person name="Dervinis C."/>
            <person name="Anghel I."/>
            <person name="Soltis D."/>
            <person name="Soltis P."/>
            <person name="Zapata F."/>
        </authorList>
    </citation>
    <scope>NUCLEOTIDE SEQUENCE</scope>
    <source>
        <strain evidence="5">UCBG92.1500</strain>
        <tissue evidence="5">Leaf</tissue>
    </source>
</reference>
<dbReference type="PANTHER" id="PTHR32099:SF51">
    <property type="entry name" value="CYSTEINE-RICH RECEPTOR-LIKE PROTEIN KINASE 25 ISOFORM X1"/>
    <property type="match status" value="1"/>
</dbReference>
<evidence type="ECO:0000313" key="5">
    <source>
        <dbReference type="EMBL" id="KAK2991010.1"/>
    </source>
</evidence>
<protein>
    <recommendedName>
        <fullName evidence="4">Gnk2-homologous domain-containing protein</fullName>
    </recommendedName>
</protein>
<keyword evidence="6" id="KW-1185">Reference proteome</keyword>
<evidence type="ECO:0000259" key="4">
    <source>
        <dbReference type="PROSITE" id="PS51473"/>
    </source>
</evidence>
<accession>A0AA88RWY3</accession>
<dbReference type="AlphaFoldDB" id="A0AA88RWY3"/>
<organism evidence="5 6">
    <name type="scientific">Escallonia rubra</name>
    <dbReference type="NCBI Taxonomy" id="112253"/>
    <lineage>
        <taxon>Eukaryota</taxon>
        <taxon>Viridiplantae</taxon>
        <taxon>Streptophyta</taxon>
        <taxon>Embryophyta</taxon>
        <taxon>Tracheophyta</taxon>
        <taxon>Spermatophyta</taxon>
        <taxon>Magnoliopsida</taxon>
        <taxon>eudicotyledons</taxon>
        <taxon>Gunneridae</taxon>
        <taxon>Pentapetalae</taxon>
        <taxon>asterids</taxon>
        <taxon>campanulids</taxon>
        <taxon>Escalloniales</taxon>
        <taxon>Escalloniaceae</taxon>
        <taxon>Escallonia</taxon>
    </lineage>
</organism>
<gene>
    <name evidence="5" type="ORF">RJ640_005492</name>
</gene>
<evidence type="ECO:0000256" key="1">
    <source>
        <dbReference type="ARBA" id="ARBA00022729"/>
    </source>
</evidence>
<dbReference type="InterPro" id="IPR038408">
    <property type="entry name" value="GNK2_sf"/>
</dbReference>
<dbReference type="PROSITE" id="PS51473">
    <property type="entry name" value="GNK2"/>
    <property type="match status" value="2"/>
</dbReference>
<feature type="chain" id="PRO_5041702664" description="Gnk2-homologous domain-containing protein" evidence="3">
    <location>
        <begin position="24"/>
        <end position="282"/>
    </location>
</feature>
<keyword evidence="1 3" id="KW-0732">Signal</keyword>
<dbReference type="EMBL" id="JAVXUO010000587">
    <property type="protein sequence ID" value="KAK2991010.1"/>
    <property type="molecule type" value="Genomic_DNA"/>
</dbReference>
<name>A0AA88RWY3_9ASTE</name>
<sequence>MEYPRLSFWFLFILNFLVSLTTPQPAPRYDLCSISGNYTTDSTYSRNLNDLLSSIPTSSDLDSDGFFNASIGQNPDQVYAIGLCRGDLTITICRSCLNDSVQAITQACPNKKQAGLWYEKCMLRFSDRNILNTMDNGFVYVAWKIYNQTTPYNNVLEDLLPNLRDRAAAGGVRKYAPGEFQYMGNWTIYALEQCTPDISELDCKKCLNLSIADVFTYCTGRIVMPAKVRPCHMVRKLLDIAKMNINVNVPNTPLNVVMIPHATMDPEVSDPLYFIIVLPKLY</sequence>
<dbReference type="Pfam" id="PF01657">
    <property type="entry name" value="Stress-antifung"/>
    <property type="match status" value="2"/>
</dbReference>
<evidence type="ECO:0000256" key="3">
    <source>
        <dbReference type="SAM" id="SignalP"/>
    </source>
</evidence>
<feature type="domain" description="Gnk2-homologous" evidence="4">
    <location>
        <begin position="26"/>
        <end position="130"/>
    </location>
</feature>
<keyword evidence="2" id="KW-0677">Repeat</keyword>
<evidence type="ECO:0000256" key="2">
    <source>
        <dbReference type="ARBA" id="ARBA00022737"/>
    </source>
</evidence>
<comment type="caution">
    <text evidence="5">The sequence shown here is derived from an EMBL/GenBank/DDBJ whole genome shotgun (WGS) entry which is preliminary data.</text>
</comment>
<dbReference type="FunFam" id="3.30.430.20:FF:000003">
    <property type="entry name" value="Cysteine-rich RLK (RECEPTOR-like protein kinase) 10"/>
    <property type="match status" value="1"/>
</dbReference>
<dbReference type="Gene3D" id="3.30.430.20">
    <property type="entry name" value="Gnk2 domain, C-X8-C-X2-C motif"/>
    <property type="match status" value="2"/>
</dbReference>
<dbReference type="InterPro" id="IPR002902">
    <property type="entry name" value="GNK2"/>
</dbReference>
<feature type="domain" description="Gnk2-homologous" evidence="4">
    <location>
        <begin position="134"/>
        <end position="240"/>
    </location>
</feature>
<dbReference type="CDD" id="cd23509">
    <property type="entry name" value="Gnk2-like"/>
    <property type="match status" value="2"/>
</dbReference>
<dbReference type="Proteomes" id="UP001187471">
    <property type="component" value="Unassembled WGS sequence"/>
</dbReference>
<feature type="signal peptide" evidence="3">
    <location>
        <begin position="1"/>
        <end position="23"/>
    </location>
</feature>
<proteinExistence type="predicted"/>
<evidence type="ECO:0000313" key="6">
    <source>
        <dbReference type="Proteomes" id="UP001187471"/>
    </source>
</evidence>
<dbReference type="PANTHER" id="PTHR32099">
    <property type="entry name" value="CYSTEINE-RICH REPEAT SECRETORY PROTEIN"/>
    <property type="match status" value="1"/>
</dbReference>